<dbReference type="Proteomes" id="UP000659654">
    <property type="component" value="Unassembled WGS sequence"/>
</dbReference>
<dbReference type="EMBL" id="CAJFDI010000005">
    <property type="protein sequence ID" value="CAD5231034.1"/>
    <property type="molecule type" value="Genomic_DNA"/>
</dbReference>
<sequence length="153" mass="17547">MKRRMKKETKREDPLQTNRNFLLECINHRPIRKVQSGIFYPPGALFSLDKRVGGCKTQKKYQQTSRRIEVEKVPLILNGREGVYFIGFDNGLSLNNKIIPDSPNNVLVCHDGMDSARKSKNTRWTKLRARRNLFNRSEDAFSVDTASTSSSTA</sequence>
<keyword evidence="4" id="KW-1185">Reference proteome</keyword>
<reference evidence="2" key="2">
    <citation type="submission" date="2020-08" db="EMBL/GenBank/DDBJ databases">
        <authorList>
            <person name="Kikuchi T."/>
        </authorList>
    </citation>
    <scope>NUCLEOTIDE SEQUENCE</scope>
    <source>
        <strain evidence="1">Ka4C1</strain>
    </source>
</reference>
<dbReference type="EMBL" id="CAJFCV020000005">
    <property type="protein sequence ID" value="CAG9122106.1"/>
    <property type="molecule type" value="Genomic_DNA"/>
</dbReference>
<evidence type="ECO:0000313" key="4">
    <source>
        <dbReference type="Proteomes" id="UP000659654"/>
    </source>
</evidence>
<accession>A0A1I7SI07</accession>
<dbReference type="Proteomes" id="UP000095284">
    <property type="component" value="Unplaced"/>
</dbReference>
<evidence type="ECO:0000313" key="5">
    <source>
        <dbReference type="WBParaSite" id="BXY_1267600.1"/>
    </source>
</evidence>
<protein>
    <submittedName>
        <fullName evidence="1">(pine wood nematode) hypothetical protein</fullName>
    </submittedName>
</protein>
<name>A0A1I7SI07_BURXY</name>
<dbReference type="WBParaSite" id="BXY_1267600.1">
    <property type="protein sequence ID" value="BXY_1267600.1"/>
    <property type="gene ID" value="BXY_1267600"/>
</dbReference>
<evidence type="ECO:0000313" key="3">
    <source>
        <dbReference type="Proteomes" id="UP000095284"/>
    </source>
</evidence>
<reference evidence="5" key="1">
    <citation type="submission" date="2016-11" db="UniProtKB">
        <authorList>
            <consortium name="WormBaseParasite"/>
        </authorList>
    </citation>
    <scope>IDENTIFICATION</scope>
</reference>
<dbReference type="Proteomes" id="UP000582659">
    <property type="component" value="Unassembled WGS sequence"/>
</dbReference>
<evidence type="ECO:0000313" key="1">
    <source>
        <dbReference type="EMBL" id="CAD5231034.1"/>
    </source>
</evidence>
<proteinExistence type="predicted"/>
<evidence type="ECO:0000313" key="2">
    <source>
        <dbReference type="EMBL" id="CAG9122106.1"/>
    </source>
</evidence>
<dbReference type="AlphaFoldDB" id="A0A1I7SI07"/>
<organism evidence="3 5">
    <name type="scientific">Bursaphelenchus xylophilus</name>
    <name type="common">Pinewood nematode worm</name>
    <name type="synonym">Aphelenchoides xylophilus</name>
    <dbReference type="NCBI Taxonomy" id="6326"/>
    <lineage>
        <taxon>Eukaryota</taxon>
        <taxon>Metazoa</taxon>
        <taxon>Ecdysozoa</taxon>
        <taxon>Nematoda</taxon>
        <taxon>Chromadorea</taxon>
        <taxon>Rhabditida</taxon>
        <taxon>Tylenchina</taxon>
        <taxon>Tylenchomorpha</taxon>
        <taxon>Aphelenchoidea</taxon>
        <taxon>Aphelenchoididae</taxon>
        <taxon>Bursaphelenchus</taxon>
    </lineage>
</organism>
<gene>
    <name evidence="1" type="ORF">BXYJ_LOCUS11279</name>
</gene>